<dbReference type="Pfam" id="PF14587">
    <property type="entry name" value="Glyco_hydr_30_2"/>
    <property type="match status" value="1"/>
</dbReference>
<comment type="caution">
    <text evidence="2">The sequence shown here is derived from an EMBL/GenBank/DDBJ whole genome shotgun (WGS) entry which is preliminary data.</text>
</comment>
<dbReference type="GO" id="GO:0004553">
    <property type="term" value="F:hydrolase activity, hydrolyzing O-glycosyl compounds"/>
    <property type="evidence" value="ECO:0007669"/>
    <property type="project" value="InterPro"/>
</dbReference>
<accession>A0A8T2RZV9</accession>
<dbReference type="Gene3D" id="3.20.20.80">
    <property type="entry name" value="Glycosidases"/>
    <property type="match status" value="1"/>
</dbReference>
<dbReference type="PANTHER" id="PTHR42767:SF1">
    <property type="entry name" value="ENDO-BETA-1,6-GALACTANASE-LIKE DOMAIN-CONTAINING PROTEIN"/>
    <property type="match status" value="1"/>
</dbReference>
<dbReference type="OMA" id="AWWAKAF"/>
<feature type="domain" description="Endo-beta-1,6-galactanase-like" evidence="1">
    <location>
        <begin position="116"/>
        <end position="330"/>
    </location>
</feature>
<evidence type="ECO:0000313" key="3">
    <source>
        <dbReference type="Proteomes" id="UP000825935"/>
    </source>
</evidence>
<dbReference type="AlphaFoldDB" id="A0A8T2RZV9"/>
<evidence type="ECO:0000259" key="1">
    <source>
        <dbReference type="Pfam" id="PF14587"/>
    </source>
</evidence>
<gene>
    <name evidence="2" type="ORF">KP509_23G054100</name>
</gene>
<proteinExistence type="predicted"/>
<dbReference type="SUPFAM" id="SSF51445">
    <property type="entry name" value="(Trans)glycosidases"/>
    <property type="match status" value="1"/>
</dbReference>
<organism evidence="2 3">
    <name type="scientific">Ceratopteris richardii</name>
    <name type="common">Triangle waterfern</name>
    <dbReference type="NCBI Taxonomy" id="49495"/>
    <lineage>
        <taxon>Eukaryota</taxon>
        <taxon>Viridiplantae</taxon>
        <taxon>Streptophyta</taxon>
        <taxon>Embryophyta</taxon>
        <taxon>Tracheophyta</taxon>
        <taxon>Polypodiopsida</taxon>
        <taxon>Polypodiidae</taxon>
        <taxon>Polypodiales</taxon>
        <taxon>Pteridineae</taxon>
        <taxon>Pteridaceae</taxon>
        <taxon>Parkerioideae</taxon>
        <taxon>Ceratopteris</taxon>
    </lineage>
</organism>
<dbReference type="InterPro" id="IPR017853">
    <property type="entry name" value="GH"/>
</dbReference>
<dbReference type="InterPro" id="IPR039743">
    <property type="entry name" value="6GAL/EXGAL"/>
</dbReference>
<dbReference type="PANTHER" id="PTHR42767">
    <property type="entry name" value="ENDO-BETA-1,6-GALACTANASE"/>
    <property type="match status" value="1"/>
</dbReference>
<keyword evidence="3" id="KW-1185">Reference proteome</keyword>
<name>A0A8T2RZV9_CERRI</name>
<dbReference type="Gene3D" id="2.60.40.1180">
    <property type="entry name" value="Golgi alpha-mannosidase II"/>
    <property type="match status" value="1"/>
</dbReference>
<dbReference type="InterPro" id="IPR039514">
    <property type="entry name" value="6GAL-like"/>
</dbReference>
<protein>
    <recommendedName>
        <fullName evidence="1">Endo-beta-1,6-galactanase-like domain-containing protein</fullName>
    </recommendedName>
</protein>
<evidence type="ECO:0000313" key="2">
    <source>
        <dbReference type="EMBL" id="KAH7302049.1"/>
    </source>
</evidence>
<reference evidence="2 3" key="1">
    <citation type="submission" date="2021-08" db="EMBL/GenBank/DDBJ databases">
        <title>WGS assembly of Ceratopteris richardii.</title>
        <authorList>
            <person name="Marchant D.B."/>
            <person name="Chen G."/>
            <person name="Jenkins J."/>
            <person name="Shu S."/>
            <person name="Leebens-Mack J."/>
            <person name="Grimwood J."/>
            <person name="Schmutz J."/>
            <person name="Soltis P."/>
            <person name="Soltis D."/>
            <person name="Chen Z.-H."/>
        </authorList>
    </citation>
    <scope>NUCLEOTIDE SEQUENCE [LARGE SCALE GENOMIC DNA]</scope>
    <source>
        <strain evidence="2">Whitten #5841</strain>
        <tissue evidence="2">Leaf</tissue>
    </source>
</reference>
<dbReference type="Proteomes" id="UP000825935">
    <property type="component" value="Chromosome 23"/>
</dbReference>
<dbReference type="OrthoDB" id="543060at2759"/>
<dbReference type="InterPro" id="IPR013780">
    <property type="entry name" value="Glyco_hydro_b"/>
</dbReference>
<dbReference type="EMBL" id="CM035428">
    <property type="protein sequence ID" value="KAH7302049.1"/>
    <property type="molecule type" value="Genomic_DNA"/>
</dbReference>
<sequence>MALTQHRALIVPNSERSRELRMPHARPLHRKFATHAHRTACFVLSDEDRDAVAGGKDSDLAVGRLLINPLDFQCDSYGAVNGNHLKQDEIQRSWFWIPALSTFSFKEELVILPANVSSKCFTWEGWGTSLCWWANFAGGLQSSDRDCILDLLFDLDKGLGMNIARYNIGGGANPELNERLRPFGCMPGFKPGPTVAYDWSADSRQRTILLGARDRGATVFEAFSNSPPHWMTLSGSVTGNTRWGQDNLDPAYDVAFVDYLTEVVKHYQDQWNLHFESIAPFNEPVEGWWNINKEKTTAQEGCNFSISSMRRLIPKLKDALAHKKLQTKISAFDSWSQNTTRILLGMDEDVLAAIDRINVHTYVFHKSLENWAKRRQVREASESVGKKIWMSEYGPLNWHGEDIDVALGLGRHISLDLNELQASAWCYWQALEMPGSFWGLIQTSFTYDVEPKSLIITKQYYVLMQFTKWIRPGCHIFPVENFADSFLASADPAAKQVVLVFINASTTFKHFGFDVSLLAPWFKTDDKLEATLFRTSALENHERLPSLIFTFPSIMILVNSKSITTMVLSKLIS</sequence>